<feature type="chain" id="PRO_5038354126" description="Peptidoglycan binding-like domain-containing protein" evidence="2">
    <location>
        <begin position="33"/>
        <end position="165"/>
    </location>
</feature>
<feature type="compositionally biased region" description="Low complexity" evidence="1">
    <location>
        <begin position="45"/>
        <end position="56"/>
    </location>
</feature>
<organism evidence="4 5">
    <name type="scientific">Couchioplanes caeruleus subsp. caeruleus</name>
    <dbReference type="NCBI Taxonomy" id="56427"/>
    <lineage>
        <taxon>Bacteria</taxon>
        <taxon>Bacillati</taxon>
        <taxon>Actinomycetota</taxon>
        <taxon>Actinomycetes</taxon>
        <taxon>Micromonosporales</taxon>
        <taxon>Micromonosporaceae</taxon>
        <taxon>Couchioplanes</taxon>
    </lineage>
</organism>
<proteinExistence type="predicted"/>
<reference evidence="4 5" key="1">
    <citation type="submission" date="2016-09" db="EMBL/GenBank/DDBJ databases">
        <title>Couchioplanes caeruleus draft genome sequence.</title>
        <authorList>
            <person name="Sheehan J."/>
            <person name="Caffrey P."/>
        </authorList>
    </citation>
    <scope>NUCLEOTIDE SEQUENCE [LARGE SCALE GENOMIC DNA]</scope>
    <source>
        <strain evidence="4 5">DSM 43634</strain>
    </source>
</reference>
<dbReference type="AlphaFoldDB" id="A0A1K0GFZ1"/>
<feature type="signal peptide" evidence="2">
    <location>
        <begin position="1"/>
        <end position="32"/>
    </location>
</feature>
<evidence type="ECO:0000313" key="5">
    <source>
        <dbReference type="Proteomes" id="UP000182486"/>
    </source>
</evidence>
<dbReference type="Gene3D" id="1.10.101.10">
    <property type="entry name" value="PGBD-like superfamily/PGBD"/>
    <property type="match status" value="1"/>
</dbReference>
<dbReference type="InterPro" id="IPR002477">
    <property type="entry name" value="Peptidoglycan-bd-like"/>
</dbReference>
<dbReference type="SUPFAM" id="SSF47090">
    <property type="entry name" value="PGBD-like"/>
    <property type="match status" value="1"/>
</dbReference>
<evidence type="ECO:0000259" key="3">
    <source>
        <dbReference type="Pfam" id="PF01471"/>
    </source>
</evidence>
<evidence type="ECO:0000313" key="4">
    <source>
        <dbReference type="EMBL" id="OJF09764.1"/>
    </source>
</evidence>
<dbReference type="InterPro" id="IPR036365">
    <property type="entry name" value="PGBD-like_sf"/>
</dbReference>
<keyword evidence="5" id="KW-1185">Reference proteome</keyword>
<dbReference type="Proteomes" id="UP000182486">
    <property type="component" value="Unassembled WGS sequence"/>
</dbReference>
<evidence type="ECO:0000256" key="1">
    <source>
        <dbReference type="SAM" id="MobiDB-lite"/>
    </source>
</evidence>
<feature type="domain" description="Peptidoglycan binding-like" evidence="3">
    <location>
        <begin position="94"/>
        <end position="150"/>
    </location>
</feature>
<dbReference type="InterPro" id="IPR006311">
    <property type="entry name" value="TAT_signal"/>
</dbReference>
<accession>A0A1K0GFZ1</accession>
<name>A0A1K0GFZ1_9ACTN</name>
<dbReference type="RefSeq" id="WP_071809890.1">
    <property type="nucleotide sequence ID" value="NZ_MEIA01000547.1"/>
</dbReference>
<keyword evidence="2" id="KW-0732">Signal</keyword>
<protein>
    <recommendedName>
        <fullName evidence="3">Peptidoglycan binding-like domain-containing protein</fullName>
    </recommendedName>
</protein>
<sequence>MTTTDNHRRTLLTMTGLTAGIAGVLTPAAAQASPIAEPPARHGQPEPAARPAEAAAPTCASHTDFVTGTGYYVPIPSITRNGGESNCILGVGSSGSGVKVLQDALVRCYGQSIERDGQYGTATRDAVANVQQFHGLPVDGTYGPDTRGAMKWPKYRESDQGFDHC</sequence>
<gene>
    <name evidence="4" type="ORF">BG844_35850</name>
</gene>
<evidence type="ECO:0000256" key="2">
    <source>
        <dbReference type="SAM" id="SignalP"/>
    </source>
</evidence>
<feature type="region of interest" description="Disordered" evidence="1">
    <location>
        <begin position="30"/>
        <end position="56"/>
    </location>
</feature>
<dbReference type="PROSITE" id="PS51318">
    <property type="entry name" value="TAT"/>
    <property type="match status" value="1"/>
</dbReference>
<dbReference type="Pfam" id="PF01471">
    <property type="entry name" value="PG_binding_1"/>
    <property type="match status" value="1"/>
</dbReference>
<dbReference type="EMBL" id="MEIA01000547">
    <property type="protein sequence ID" value="OJF09764.1"/>
    <property type="molecule type" value="Genomic_DNA"/>
</dbReference>
<comment type="caution">
    <text evidence="4">The sequence shown here is derived from an EMBL/GenBank/DDBJ whole genome shotgun (WGS) entry which is preliminary data.</text>
</comment>
<dbReference type="InterPro" id="IPR036366">
    <property type="entry name" value="PGBDSf"/>
</dbReference>